<dbReference type="AGR" id="Xenbase:XB-GENE-17337221"/>
<dbReference type="PROSITE" id="PS50866">
    <property type="entry name" value="GOLD"/>
    <property type="match status" value="1"/>
</dbReference>
<accession>A0A1L8F9D2</accession>
<dbReference type="RefSeq" id="XP_018085856.1">
    <property type="nucleotide sequence ID" value="XM_018230367.2"/>
</dbReference>
<dbReference type="GO" id="GO:0000139">
    <property type="term" value="C:Golgi membrane"/>
    <property type="evidence" value="ECO:0000318"/>
    <property type="project" value="GO_Central"/>
</dbReference>
<dbReference type="STRING" id="8355.A0A1L8F9D2"/>
<protein>
    <submittedName>
        <fullName evidence="4">Protein TMED8</fullName>
    </submittedName>
</protein>
<evidence type="ECO:0000313" key="3">
    <source>
        <dbReference type="Proteomes" id="UP000186698"/>
    </source>
</evidence>
<feature type="region of interest" description="Disordered" evidence="2">
    <location>
        <begin position="65"/>
        <end position="100"/>
    </location>
</feature>
<dbReference type="Proteomes" id="UP000186698">
    <property type="component" value="Chromosome 8L"/>
</dbReference>
<dbReference type="Gene3D" id="2.60.120.680">
    <property type="entry name" value="GOLD domain"/>
    <property type="match status" value="1"/>
</dbReference>
<dbReference type="KEGG" id="xla:108698686"/>
<evidence type="ECO:0000256" key="2">
    <source>
        <dbReference type="SAM" id="MobiDB-lite"/>
    </source>
</evidence>
<dbReference type="PANTHER" id="PTHR22973">
    <property type="entry name" value="LD35087P"/>
    <property type="match status" value="1"/>
</dbReference>
<reference evidence="4" key="1">
    <citation type="submission" date="2025-08" db="UniProtKB">
        <authorList>
            <consortium name="RefSeq"/>
        </authorList>
    </citation>
    <scope>IDENTIFICATION</scope>
    <source>
        <strain evidence="4">J_2021</strain>
        <tissue evidence="4">Erythrocytes</tissue>
    </source>
</reference>
<dbReference type="InterPro" id="IPR009038">
    <property type="entry name" value="GOLD_dom"/>
</dbReference>
<dbReference type="GeneID" id="108698686"/>
<dbReference type="PANTHER" id="PTHR22973:SF3">
    <property type="entry name" value="PROTEIN TMED8"/>
    <property type="match status" value="1"/>
</dbReference>
<feature type="region of interest" description="Disordered" evidence="2">
    <location>
        <begin position="1"/>
        <end position="53"/>
    </location>
</feature>
<name>A0A1L8F9D2_XENLA</name>
<keyword evidence="1" id="KW-0007">Acetylation</keyword>
<dbReference type="Xenbase" id="XB-GENE-17337221">
    <property type="gene designation" value="tmed8.L"/>
</dbReference>
<feature type="compositionally biased region" description="Low complexity" evidence="2">
    <location>
        <begin position="78"/>
        <end position="91"/>
    </location>
</feature>
<dbReference type="Pfam" id="PF13897">
    <property type="entry name" value="GOLD_2"/>
    <property type="match status" value="1"/>
</dbReference>
<dbReference type="InterPro" id="IPR036598">
    <property type="entry name" value="GOLD_dom_sf"/>
</dbReference>
<gene>
    <name evidence="4 5" type="primary">tmed8.L</name>
</gene>
<organism evidence="3 4">
    <name type="scientific">Xenopus laevis</name>
    <name type="common">African clawed frog</name>
    <dbReference type="NCBI Taxonomy" id="8355"/>
    <lineage>
        <taxon>Eukaryota</taxon>
        <taxon>Metazoa</taxon>
        <taxon>Chordata</taxon>
        <taxon>Craniata</taxon>
        <taxon>Vertebrata</taxon>
        <taxon>Euteleostomi</taxon>
        <taxon>Amphibia</taxon>
        <taxon>Batrachia</taxon>
        <taxon>Anura</taxon>
        <taxon>Pipoidea</taxon>
        <taxon>Pipidae</taxon>
        <taxon>Xenopodinae</taxon>
        <taxon>Xenopus</taxon>
        <taxon>Xenopus</taxon>
    </lineage>
</organism>
<dbReference type="CTD" id="108698686"/>
<dbReference type="AlphaFoldDB" id="A0A1L8F9D2"/>
<dbReference type="SUPFAM" id="SSF101576">
    <property type="entry name" value="Supernatant protein factor (SPF), C-terminal domain"/>
    <property type="match status" value="1"/>
</dbReference>
<evidence type="ECO:0000256" key="1">
    <source>
        <dbReference type="ARBA" id="ARBA00022990"/>
    </source>
</evidence>
<dbReference type="OrthoDB" id="5839451at2759"/>
<feature type="region of interest" description="Disordered" evidence="2">
    <location>
        <begin position="150"/>
        <end position="170"/>
    </location>
</feature>
<keyword evidence="3" id="KW-1185">Reference proteome</keyword>
<dbReference type="InterPro" id="IPR052269">
    <property type="entry name" value="Golgi-PI4KB_interaction"/>
</dbReference>
<evidence type="ECO:0000313" key="4">
    <source>
        <dbReference type="RefSeq" id="XP_018085856.1"/>
    </source>
</evidence>
<dbReference type="OMA" id="QYNEGCK"/>
<sequence length="328" mass="36597">MSATEEAAASLPGEGTDTCDTGSNQAVGMGVPEVDQCRPDTGKTAGDEDQYNEGCKTEEEVAALSVEETETVQEQISERSLPSSEEGSPEGFIQNSGMIPKQDFKKSNLEQELEIMLSQCSVESKTEDVLMIQSEDSGKVDILKMEGIQSDTEKGEKAPPPPLSPPSTWTSANLREFKNRMAKEKHGVLTVRRGEVLTVRVPTHPDGKRLCWEFATDDYDIGFGIYFDWTPVTSTAVTLQISESSDEEDEEEIESPWHGREGDVERGSVYRLRSRYGEIVQVYRRDSHREVQAGSHEYPGEGVYILKLDNSYSLLRNKTLYLHVYYSS</sequence>
<dbReference type="Bgee" id="108698686">
    <property type="expression patterns" value="Expressed in egg cell and 14 other cell types or tissues"/>
</dbReference>
<proteinExistence type="predicted"/>
<evidence type="ECO:0000313" key="5">
    <source>
        <dbReference type="Xenbase" id="XB-GENE-17337221"/>
    </source>
</evidence>
<dbReference type="PaxDb" id="8355-A0A1L8F9D2"/>